<proteinExistence type="predicted"/>
<evidence type="ECO:0000256" key="1">
    <source>
        <dbReference type="SAM" id="MobiDB-lite"/>
    </source>
</evidence>
<feature type="compositionally biased region" description="Basic and acidic residues" evidence="1">
    <location>
        <begin position="1055"/>
        <end position="1064"/>
    </location>
</feature>
<dbReference type="EMBL" id="RCSX01000013">
    <property type="protein sequence ID" value="KAF7926856.1"/>
    <property type="molecule type" value="Genomic_DNA"/>
</dbReference>
<evidence type="ECO:0000313" key="3">
    <source>
        <dbReference type="Proteomes" id="UP000783213"/>
    </source>
</evidence>
<dbReference type="RefSeq" id="XP_038809653.1">
    <property type="nucleotide sequence ID" value="XM_038953863.1"/>
</dbReference>
<name>A0ABQ7IKB3_9HELO</name>
<protein>
    <submittedName>
        <fullName evidence="2">Uncharacterized protein</fullName>
    </submittedName>
</protein>
<dbReference type="Proteomes" id="UP000783213">
    <property type="component" value="Unassembled WGS sequence"/>
</dbReference>
<accession>A0ABQ7IKB3</accession>
<gene>
    <name evidence="2" type="ORF">EAE98_006240</name>
</gene>
<organism evidence="2 3">
    <name type="scientific">Botrytis deweyae</name>
    <dbReference type="NCBI Taxonomy" id="2478750"/>
    <lineage>
        <taxon>Eukaryota</taxon>
        <taxon>Fungi</taxon>
        <taxon>Dikarya</taxon>
        <taxon>Ascomycota</taxon>
        <taxon>Pezizomycotina</taxon>
        <taxon>Leotiomycetes</taxon>
        <taxon>Helotiales</taxon>
        <taxon>Sclerotiniaceae</taxon>
        <taxon>Botrytis</taxon>
    </lineage>
</organism>
<feature type="compositionally biased region" description="Acidic residues" evidence="1">
    <location>
        <begin position="1065"/>
        <end position="1075"/>
    </location>
</feature>
<keyword evidence="3" id="KW-1185">Reference proteome</keyword>
<comment type="caution">
    <text evidence="2">The sequence shown here is derived from an EMBL/GenBank/DDBJ whole genome shotgun (WGS) entry which is preliminary data.</text>
</comment>
<evidence type="ECO:0000313" key="2">
    <source>
        <dbReference type="EMBL" id="KAF7926856.1"/>
    </source>
</evidence>
<reference evidence="2 3" key="1">
    <citation type="journal article" date="2020" name="Genome Biol. Evol.">
        <title>Comparative genomics of Sclerotiniaceae.</title>
        <authorList>
            <person name="Valero Jimenez C.A."/>
            <person name="Steentjes M."/>
            <person name="Scholten O.E."/>
            <person name="Van Kan J.A.L."/>
        </authorList>
    </citation>
    <scope>NUCLEOTIDE SEQUENCE [LARGE SCALE GENOMIC DNA]</scope>
    <source>
        <strain evidence="2 3">B1</strain>
    </source>
</reference>
<dbReference type="GeneID" id="62233014"/>
<sequence length="1075" mass="122699">MAGDNSQQGVVKGAVSKPWDPTSLAVGGAMCKCHSQLQSCLSKLMNLVAPRGPAPSLTGPVHPLFARSRWEVSDEDYQLLMPSMRLATRLLEVGMPYLASFLPSSIIFGSPQEVSHAEHSHIVCPKVIPLKHTVLLKDLQAAELELEDIARCIKWRLNDRMHATRNWNGITRIVDYGEADFHELDENEVRESDLQAAQAGRVRRPLVIAIMDLLLVPMRTHPVGSEIRVKAQFMAAVTMIHEIGHAIFLQDYRSFNPPSGDEPYVEKDVDSELGRSFVSWIFNGFHPQFCESYDQDAKFGSLGWSLYWQPLFKTNQLFGNEKEHKRPLYEKLYAIPVSYLSNAFRQTWWEANQRGVPLHQLAATLKKSLNLDYSDKAEAAISVKANWWMDPIAKLPRWKGHYRISKFSSGQPVQGLVKDQIVAQMKLEKQSFTFTIHDEIDKNYDAELERLLREQTPCSWEDKVIAGNNNRTVIAYSIETHDDGMLDEDIGYIQDDDSEIVTQIEVRYRPTTDFQPRSTKLIPPNKLVEEARKEVWAEIAAEEKAAASEMFASGPRVKKRGSLNNSLSGPSKRLRTFLEADKVDKNSTLAEKVLKALSQASANEIGHWTRIQAWYYCLQHGLSLLQLPKTAAAQQAKLDNGTEMGNKIMRKIQYHLLEKLWGEIHDDDPKPESVLVAKYILGLIDFFVDEDIDSLSVRMKMPVPNTPSQRAEVRAECKAYFERVIKGEELREPSPQVGLTLEQQLAPLHKLAPEPSQWSEDDLRSWCRHKSIPQWGSISGLITRVNRFREEEKNVKVGIAGRIKPPPGRTDRTGTEIYRFSAVLRHSSLDALKSSLFIAGNFPSDTELDLWVNSDHILQPGPLSEQISTVDWKRLVLRAWRTATPKEPIKISREERIQKINRHNELIDSKLRSEQRKSTKELTNEEIVTEYPHPGSVLNKVTDISQRALALTRIRNAPGTIPGQSYKKHDRAHLIKGRHLNDMIMDLEDLETKVKEGKEKKTGIYDMEQRESRHWKELSEKEARRITNMKLVENRFTKKWGAGERLGVGEEEVPEEVKGKKGKEVEEDDWHEDYV</sequence>
<feature type="region of interest" description="Disordered" evidence="1">
    <location>
        <begin position="1043"/>
        <end position="1075"/>
    </location>
</feature>